<evidence type="ECO:0000256" key="3">
    <source>
        <dbReference type="ARBA" id="ARBA00022833"/>
    </source>
</evidence>
<sequence length="438" mass="46956">MDDIKCNSLRCRKSLQLEGTAVVTTCSHIFCVECANSLFSVPQICPACDTALPDADDVVQTTLNPPDSYKTSVLSGLHPSIILDVASRALNFHTYQTQQEAAFQALVTRNTQERIAVLENQMSSIMRDANSEITLLKEKVAETERDLELERRRIRDLHETHKANAKAYNKLKAQYDKEKQRNLLPSSERHPSNTFEAAAAAIAGNTSGARQPFASIQDAGTATPARSHSSSSIISQPDRGWSASAQRNQYARNAQKLGSGDAGAGGVPFAYNPGDSVQRPRNTFQGDHTQLHNSRHAPQQRHGAAIKGLRRGTNHSTGSGSTGSDGGGKQDHFVQTFQGQNSAREAGQHKMDGTRSRAGEENLPQFLGQPLPSPRGGTGGGGQPGQKLKGGQCIGSFTCFAIPSCSNLTWPSENPSTISTLMTPKSGPAPAEAREGNA</sequence>
<evidence type="ECO:0000313" key="9">
    <source>
        <dbReference type="EnsemblFungi" id="MVLG_04586T0"/>
    </source>
</evidence>
<reference evidence="10" key="1">
    <citation type="submission" date="2010-11" db="EMBL/GenBank/DDBJ databases">
        <title>The genome sequence of Microbotryum violaceum strain p1A1 Lamole.</title>
        <authorList>
            <person name="Cuomo C."/>
            <person name="Perlin M."/>
            <person name="Young S.K."/>
            <person name="Zeng Q."/>
            <person name="Gargeya S."/>
            <person name="Alvarado L."/>
            <person name="Berlin A."/>
            <person name="Chapman S.B."/>
            <person name="Chen Z."/>
            <person name="Freedman E."/>
            <person name="Gellesch M."/>
            <person name="Goldberg J."/>
            <person name="Griggs A."/>
            <person name="Gujja S."/>
            <person name="Heilman E."/>
            <person name="Heiman D."/>
            <person name="Howarth C."/>
            <person name="Mehta T."/>
            <person name="Neiman D."/>
            <person name="Pearson M."/>
            <person name="Roberts A."/>
            <person name="Saif S."/>
            <person name="Shea T."/>
            <person name="Shenoy N."/>
            <person name="Sisk P."/>
            <person name="Stolte C."/>
            <person name="Sykes S."/>
            <person name="White J."/>
            <person name="Yandava C."/>
            <person name="Haas B."/>
            <person name="Nusbaum C."/>
            <person name="Birren B."/>
        </authorList>
    </citation>
    <scope>NUCLEOTIDE SEQUENCE [LARGE SCALE GENOMIC DNA]</scope>
    <source>
        <strain evidence="10">p1A1 Lamole</strain>
    </source>
</reference>
<feature type="coiled-coil region" evidence="5">
    <location>
        <begin position="126"/>
        <end position="160"/>
    </location>
</feature>
<dbReference type="SUPFAM" id="SSF57850">
    <property type="entry name" value="RING/U-box"/>
    <property type="match status" value="1"/>
</dbReference>
<proteinExistence type="predicted"/>
<name>U5HBN8_USTV1</name>
<dbReference type="InParanoid" id="U5HBN8"/>
<dbReference type="Proteomes" id="UP000017200">
    <property type="component" value="Unassembled WGS sequence"/>
</dbReference>
<dbReference type="InterPro" id="IPR001841">
    <property type="entry name" value="Znf_RING"/>
</dbReference>
<reference evidence="9" key="4">
    <citation type="submission" date="2015-06" db="UniProtKB">
        <authorList>
            <consortium name="EnsemblFungi"/>
        </authorList>
    </citation>
    <scope>IDENTIFICATION</scope>
</reference>
<evidence type="ECO:0000256" key="6">
    <source>
        <dbReference type="SAM" id="MobiDB-lite"/>
    </source>
</evidence>
<dbReference type="GO" id="GO:0061630">
    <property type="term" value="F:ubiquitin protein ligase activity"/>
    <property type="evidence" value="ECO:0007669"/>
    <property type="project" value="InterPro"/>
</dbReference>
<dbReference type="HOGENOM" id="CLU_049340_0_0_1"/>
<evidence type="ECO:0000256" key="2">
    <source>
        <dbReference type="ARBA" id="ARBA00022771"/>
    </source>
</evidence>
<dbReference type="AlphaFoldDB" id="U5HBN8"/>
<keyword evidence="10" id="KW-1185">Reference proteome</keyword>
<evidence type="ECO:0000259" key="7">
    <source>
        <dbReference type="PROSITE" id="PS50089"/>
    </source>
</evidence>
<evidence type="ECO:0000256" key="4">
    <source>
        <dbReference type="PROSITE-ProRule" id="PRU00175"/>
    </source>
</evidence>
<keyword evidence="2 4" id="KW-0863">Zinc-finger</keyword>
<dbReference type="GO" id="GO:0007131">
    <property type="term" value="P:reciprocal meiotic recombination"/>
    <property type="evidence" value="ECO:0007669"/>
    <property type="project" value="InterPro"/>
</dbReference>
<keyword evidence="5" id="KW-0175">Coiled coil</keyword>
<dbReference type="PANTHER" id="PTHR14305">
    <property type="entry name" value="E3 UBIQUITIN-PROTEIN LIGASE CCNB1IP1"/>
    <property type="match status" value="1"/>
</dbReference>
<dbReference type="OrthoDB" id="441210at2759"/>
<evidence type="ECO:0000256" key="1">
    <source>
        <dbReference type="ARBA" id="ARBA00022723"/>
    </source>
</evidence>
<feature type="region of interest" description="Disordered" evidence="6">
    <location>
        <begin position="415"/>
        <end position="438"/>
    </location>
</feature>
<dbReference type="InterPro" id="IPR013083">
    <property type="entry name" value="Znf_RING/FYVE/PHD"/>
</dbReference>
<feature type="region of interest" description="Disordered" evidence="6">
    <location>
        <begin position="218"/>
        <end position="333"/>
    </location>
</feature>
<dbReference type="CDD" id="cd16449">
    <property type="entry name" value="RING-HC"/>
    <property type="match status" value="1"/>
</dbReference>
<reference evidence="8" key="2">
    <citation type="submission" date="2010-11" db="EMBL/GenBank/DDBJ databases">
        <authorList>
            <consortium name="The Broad Institute Genome Sequencing Platform"/>
            <person name="Earl A."/>
            <person name="Ward D."/>
            <person name="Feldgarden M."/>
            <person name="Gevers D."/>
            <person name="Butler R."/>
            <person name="Young S.K."/>
            <person name="Zeng Q."/>
            <person name="Gargeya S."/>
            <person name="Fitzgerald M."/>
            <person name="Haas B."/>
            <person name="Abouelleil A."/>
            <person name="Alvarado L."/>
            <person name="Arachchi H.M."/>
            <person name="Berlin A."/>
            <person name="Brown A."/>
            <person name="Chapman S.B."/>
            <person name="Chen Z."/>
            <person name="Dunbar C."/>
            <person name="Freedman E."/>
            <person name="Gearin G."/>
            <person name="Gellesch M."/>
            <person name="Goldberg J."/>
            <person name="Griggs A."/>
            <person name="Gujja S."/>
            <person name="Heilman E."/>
            <person name="Heiman D."/>
            <person name="Howarth C."/>
            <person name="Larson L."/>
            <person name="Lui A."/>
            <person name="MacDonald P.J.P."/>
            <person name="Mehta T."/>
            <person name="Montmayeur A."/>
            <person name="Murphy C."/>
            <person name="Neiman D."/>
            <person name="Pearson M."/>
            <person name="Priest M."/>
            <person name="Roberts A."/>
            <person name="Saif S."/>
            <person name="Shea T."/>
            <person name="Shenoy N."/>
            <person name="Sisk P."/>
            <person name="Stolte C."/>
            <person name="Sykes S."/>
            <person name="White J."/>
            <person name="Yandava C."/>
            <person name="Wortman J."/>
            <person name="Nusbaum C."/>
            <person name="Birren B."/>
        </authorList>
    </citation>
    <scope>NUCLEOTIDE SEQUENCE</scope>
    <source>
        <strain evidence="8">P1A1 Lamole</strain>
    </source>
</reference>
<dbReference type="PROSITE" id="PS50089">
    <property type="entry name" value="ZF_RING_2"/>
    <property type="match status" value="1"/>
</dbReference>
<feature type="region of interest" description="Disordered" evidence="6">
    <location>
        <begin position="363"/>
        <end position="389"/>
    </location>
</feature>
<evidence type="ECO:0000313" key="8">
    <source>
        <dbReference type="EMBL" id="KDE05043.1"/>
    </source>
</evidence>
<dbReference type="EMBL" id="GL541694">
    <property type="protein sequence ID" value="KDE05043.1"/>
    <property type="molecule type" value="Genomic_DNA"/>
</dbReference>
<dbReference type="InterPro" id="IPR017907">
    <property type="entry name" value="Znf_RING_CS"/>
</dbReference>
<dbReference type="EnsemblFungi" id="MVLG_04586T0">
    <property type="protein sequence ID" value="MVLG_04586T0"/>
    <property type="gene ID" value="MVLG_04586"/>
</dbReference>
<accession>U5HBN8</accession>
<reference evidence="8 10" key="3">
    <citation type="journal article" date="2015" name="BMC Genomics">
        <title>Sex and parasites: genomic and transcriptomic analysis of Microbotryum lychnidis-dioicae, the biotrophic and plant-castrating anther smut fungus.</title>
        <authorList>
            <person name="Perlin M.H."/>
            <person name="Amselem J."/>
            <person name="Fontanillas E."/>
            <person name="Toh S.S."/>
            <person name="Chen Z."/>
            <person name="Goldberg J."/>
            <person name="Duplessis S."/>
            <person name="Henrissat B."/>
            <person name="Young S."/>
            <person name="Zeng Q."/>
            <person name="Aguileta G."/>
            <person name="Petit E."/>
            <person name="Badouin H."/>
            <person name="Andrews J."/>
            <person name="Razeeq D."/>
            <person name="Gabaldon T."/>
            <person name="Quesneville H."/>
            <person name="Giraud T."/>
            <person name="Hood M.E."/>
            <person name="Schultz D.J."/>
            <person name="Cuomo C.A."/>
        </authorList>
    </citation>
    <scope>NUCLEOTIDE SEQUENCE [LARGE SCALE GENOMIC DNA]</scope>
    <source>
        <strain evidence="8">P1A1 Lamole</strain>
        <strain evidence="10">p1A1 Lamole</strain>
    </source>
</reference>
<feature type="compositionally biased region" description="Polar residues" evidence="6">
    <location>
        <begin position="279"/>
        <end position="292"/>
    </location>
</feature>
<feature type="compositionally biased region" description="Polar residues" evidence="6">
    <location>
        <begin position="243"/>
        <end position="252"/>
    </location>
</feature>
<gene>
    <name evidence="8" type="ORF">MVLG_04586</name>
</gene>
<keyword evidence="3" id="KW-0862">Zinc</keyword>
<evidence type="ECO:0000256" key="5">
    <source>
        <dbReference type="SAM" id="Coils"/>
    </source>
</evidence>
<keyword evidence="1" id="KW-0479">Metal-binding</keyword>
<dbReference type="Gene3D" id="3.30.40.10">
    <property type="entry name" value="Zinc/RING finger domain, C3HC4 (zinc finger)"/>
    <property type="match status" value="1"/>
</dbReference>
<dbReference type="PANTHER" id="PTHR14305:SF0">
    <property type="entry name" value="E3 UBIQUITIN-PROTEIN LIGASE CCNB1IP1"/>
    <property type="match status" value="1"/>
</dbReference>
<dbReference type="GO" id="GO:0000795">
    <property type="term" value="C:synaptonemal complex"/>
    <property type="evidence" value="ECO:0007669"/>
    <property type="project" value="InterPro"/>
</dbReference>
<organism evidence="8">
    <name type="scientific">Microbotryum lychnidis-dioicae (strain p1A1 Lamole / MvSl-1064)</name>
    <name type="common">Anther smut fungus</name>
    <dbReference type="NCBI Taxonomy" id="683840"/>
    <lineage>
        <taxon>Eukaryota</taxon>
        <taxon>Fungi</taxon>
        <taxon>Dikarya</taxon>
        <taxon>Basidiomycota</taxon>
        <taxon>Pucciniomycotina</taxon>
        <taxon>Microbotryomycetes</taxon>
        <taxon>Microbotryales</taxon>
        <taxon>Microbotryaceae</taxon>
        <taxon>Microbotryum</taxon>
    </lineage>
</organism>
<feature type="domain" description="RING-type" evidence="7">
    <location>
        <begin position="11"/>
        <end position="49"/>
    </location>
</feature>
<protein>
    <recommendedName>
        <fullName evidence="7">RING-type domain-containing protein</fullName>
    </recommendedName>
</protein>
<dbReference type="PROSITE" id="PS00518">
    <property type="entry name" value="ZF_RING_1"/>
    <property type="match status" value="1"/>
</dbReference>
<evidence type="ECO:0000313" key="10">
    <source>
        <dbReference type="Proteomes" id="UP000017200"/>
    </source>
</evidence>
<dbReference type="InterPro" id="IPR042448">
    <property type="entry name" value="CCNB1IP1"/>
</dbReference>
<dbReference type="EMBL" id="AEIJ01000456">
    <property type="status" value="NOT_ANNOTATED_CDS"/>
    <property type="molecule type" value="Genomic_DNA"/>
</dbReference>
<dbReference type="GO" id="GO:0008270">
    <property type="term" value="F:zinc ion binding"/>
    <property type="evidence" value="ECO:0007669"/>
    <property type="project" value="UniProtKB-KW"/>
</dbReference>
<dbReference type="STRING" id="683840.U5HBN8"/>
<dbReference type="Pfam" id="PF14634">
    <property type="entry name" value="zf-RING_5"/>
    <property type="match status" value="1"/>
</dbReference>